<sequence>MQAKNLSGGQELICINVDKVYDWIVKERSFDFVLPTGNIVFTPTAGVPTGTAPTTLTGAVVTCEVTPDPVNPVIIVDREDRPFVIDGTPVTLQQLNIRKNFVIRLCITLADGTVLTSAPSVVGGTNASLLISRCEVVTMCAPEGTDVEITYTDLDCFICTPGVLTVGTTATPGIPAGSINIAGLTLSIVTCQSIQSTFPVTVEFLAEFCEPREELATECPAPIRPLQCPVIFP</sequence>
<evidence type="ECO:0000313" key="1">
    <source>
        <dbReference type="EMBL" id="TQR12469.1"/>
    </source>
</evidence>
<dbReference type="OrthoDB" id="2680078at2"/>
<dbReference type="Proteomes" id="UP000317316">
    <property type="component" value="Unassembled WGS sequence"/>
</dbReference>
<proteinExistence type="predicted"/>
<dbReference type="RefSeq" id="WP_142539249.1">
    <property type="nucleotide sequence ID" value="NZ_BMIE01000006.1"/>
</dbReference>
<evidence type="ECO:0000313" key="2">
    <source>
        <dbReference type="Proteomes" id="UP000317316"/>
    </source>
</evidence>
<name>A0A544T4W6_9BACI</name>
<dbReference type="EMBL" id="VDGH01000007">
    <property type="protein sequence ID" value="TQR12469.1"/>
    <property type="molecule type" value="Genomic_DNA"/>
</dbReference>
<keyword evidence="2" id="KW-1185">Reference proteome</keyword>
<organism evidence="1 2">
    <name type="scientific">Psychrobacillus lasiicapitis</name>
    <dbReference type="NCBI Taxonomy" id="1636719"/>
    <lineage>
        <taxon>Bacteria</taxon>
        <taxon>Bacillati</taxon>
        <taxon>Bacillota</taxon>
        <taxon>Bacilli</taxon>
        <taxon>Bacillales</taxon>
        <taxon>Bacillaceae</taxon>
        <taxon>Psychrobacillus</taxon>
    </lineage>
</organism>
<dbReference type="AlphaFoldDB" id="A0A544T4W6"/>
<comment type="caution">
    <text evidence="1">The sequence shown here is derived from an EMBL/GenBank/DDBJ whole genome shotgun (WGS) entry which is preliminary data.</text>
</comment>
<accession>A0A544T4W6</accession>
<protein>
    <submittedName>
        <fullName evidence="1">Uncharacterized protein</fullName>
    </submittedName>
</protein>
<reference evidence="1 2" key="1">
    <citation type="submission" date="2019-05" db="EMBL/GenBank/DDBJ databases">
        <title>Psychrobacillus vulpis sp. nov., a new species isolated from feces of a red fox that inhabits in The Tablas de Daimiel Natural Park, Albacete, Spain.</title>
        <authorList>
            <person name="Rodriguez M."/>
            <person name="Reina J.C."/>
            <person name="Bejar V."/>
            <person name="Llamas I."/>
        </authorList>
    </citation>
    <scope>NUCLEOTIDE SEQUENCE [LARGE SCALE GENOMIC DNA]</scope>
    <source>
        <strain evidence="1 2">NEAU-3TGS17</strain>
    </source>
</reference>
<gene>
    <name evidence="1" type="ORF">FG382_12645</name>
</gene>